<reference evidence="5" key="1">
    <citation type="submission" date="2015-02" db="EMBL/GenBank/DDBJ databases">
        <title>Genome sequencing for Strongylocentrotus purpuratus.</title>
        <authorList>
            <person name="Murali S."/>
            <person name="Liu Y."/>
            <person name="Vee V."/>
            <person name="English A."/>
            <person name="Wang M."/>
            <person name="Skinner E."/>
            <person name="Han Y."/>
            <person name="Muzny D.M."/>
            <person name="Worley K.C."/>
            <person name="Gibbs R.A."/>
        </authorList>
    </citation>
    <scope>NUCLEOTIDE SEQUENCE</scope>
</reference>
<dbReference type="Proteomes" id="UP000007110">
    <property type="component" value="Unassembled WGS sequence"/>
</dbReference>
<dbReference type="OMA" id="YFNAAWA"/>
<dbReference type="InterPro" id="IPR036186">
    <property type="entry name" value="Serpin_sf"/>
</dbReference>
<dbReference type="Gene3D" id="3.30.497.10">
    <property type="entry name" value="Antithrombin, subunit I, domain 2"/>
    <property type="match status" value="1"/>
</dbReference>
<dbReference type="FunCoup" id="A0A7M7LVT2">
    <property type="interactions" value="128"/>
</dbReference>
<dbReference type="RefSeq" id="XP_011666177.1">
    <property type="nucleotide sequence ID" value="XM_011667875.2"/>
</dbReference>
<dbReference type="Pfam" id="PF00079">
    <property type="entry name" value="Serpin"/>
    <property type="match status" value="1"/>
</dbReference>
<proteinExistence type="inferred from homology"/>
<dbReference type="PANTHER" id="PTHR11461:SF211">
    <property type="entry name" value="GH10112P-RELATED"/>
    <property type="match status" value="1"/>
</dbReference>
<dbReference type="InterPro" id="IPR023795">
    <property type="entry name" value="Serpin_CS"/>
</dbReference>
<reference evidence="4" key="2">
    <citation type="submission" date="2021-01" db="UniProtKB">
        <authorList>
            <consortium name="EnsemblMetazoa"/>
        </authorList>
    </citation>
    <scope>IDENTIFICATION</scope>
</reference>
<dbReference type="InterPro" id="IPR023796">
    <property type="entry name" value="Serpin_dom"/>
</dbReference>
<dbReference type="KEGG" id="spu:582964"/>
<dbReference type="AlphaFoldDB" id="A0A7M7LVT2"/>
<organism evidence="4 5">
    <name type="scientific">Strongylocentrotus purpuratus</name>
    <name type="common">Purple sea urchin</name>
    <dbReference type="NCBI Taxonomy" id="7668"/>
    <lineage>
        <taxon>Eukaryota</taxon>
        <taxon>Metazoa</taxon>
        <taxon>Echinodermata</taxon>
        <taxon>Eleutherozoa</taxon>
        <taxon>Echinozoa</taxon>
        <taxon>Echinoidea</taxon>
        <taxon>Euechinoidea</taxon>
        <taxon>Echinacea</taxon>
        <taxon>Camarodonta</taxon>
        <taxon>Echinidea</taxon>
        <taxon>Strongylocentrotidae</taxon>
        <taxon>Strongylocentrotus</taxon>
    </lineage>
</organism>
<evidence type="ECO:0000313" key="4">
    <source>
        <dbReference type="EnsemblMetazoa" id="XP_011666177"/>
    </source>
</evidence>
<dbReference type="InParanoid" id="A0A7M7LVT2"/>
<accession>A0A7M7LVT2</accession>
<dbReference type="InterPro" id="IPR000215">
    <property type="entry name" value="Serpin_fam"/>
</dbReference>
<keyword evidence="5" id="KW-1185">Reference proteome</keyword>
<dbReference type="SUPFAM" id="SSF56574">
    <property type="entry name" value="Serpins"/>
    <property type="match status" value="1"/>
</dbReference>
<dbReference type="GeneID" id="582964"/>
<dbReference type="GO" id="GO:0004867">
    <property type="term" value="F:serine-type endopeptidase inhibitor activity"/>
    <property type="evidence" value="ECO:0000318"/>
    <property type="project" value="GO_Central"/>
</dbReference>
<dbReference type="CDD" id="cd00172">
    <property type="entry name" value="serpin"/>
    <property type="match status" value="1"/>
</dbReference>
<dbReference type="EnsemblMetazoa" id="XM_011667875">
    <property type="protein sequence ID" value="XP_011666177"/>
    <property type="gene ID" value="LOC582964"/>
</dbReference>
<evidence type="ECO:0000256" key="1">
    <source>
        <dbReference type="ARBA" id="ARBA00009500"/>
    </source>
</evidence>
<dbReference type="InterPro" id="IPR042178">
    <property type="entry name" value="Serpin_sf_1"/>
</dbReference>
<name>A0A7M7LVT2_STRPU</name>
<dbReference type="PROSITE" id="PS00284">
    <property type="entry name" value="SERPIN"/>
    <property type="match status" value="1"/>
</dbReference>
<comment type="similarity">
    <text evidence="1 2">Belongs to the serpin family.</text>
</comment>
<dbReference type="Gene3D" id="2.30.39.10">
    <property type="entry name" value="Alpha-1-antitrypsin, domain 1"/>
    <property type="match status" value="1"/>
</dbReference>
<dbReference type="SMART" id="SM00093">
    <property type="entry name" value="SERPIN"/>
    <property type="match status" value="1"/>
</dbReference>
<dbReference type="PANTHER" id="PTHR11461">
    <property type="entry name" value="SERINE PROTEASE INHIBITOR, SERPIN"/>
    <property type="match status" value="1"/>
</dbReference>
<dbReference type="FunFam" id="3.30.497.10:FF:000052">
    <property type="entry name" value="Serpin, putative"/>
    <property type="match status" value="1"/>
</dbReference>
<evidence type="ECO:0000313" key="5">
    <source>
        <dbReference type="Proteomes" id="UP000007110"/>
    </source>
</evidence>
<dbReference type="InterPro" id="IPR042185">
    <property type="entry name" value="Serpin_sf_2"/>
</dbReference>
<evidence type="ECO:0000259" key="3">
    <source>
        <dbReference type="SMART" id="SM00093"/>
    </source>
</evidence>
<dbReference type="OrthoDB" id="671595at2759"/>
<dbReference type="FunFam" id="3.30.497.10:FF:000001">
    <property type="entry name" value="Serine protease inhibitor"/>
    <property type="match status" value="1"/>
</dbReference>
<feature type="domain" description="Serpin" evidence="3">
    <location>
        <begin position="32"/>
        <end position="399"/>
    </location>
</feature>
<dbReference type="GO" id="GO:0005615">
    <property type="term" value="C:extracellular space"/>
    <property type="evidence" value="ECO:0000318"/>
    <property type="project" value="GO_Central"/>
</dbReference>
<evidence type="ECO:0000256" key="2">
    <source>
        <dbReference type="RuleBase" id="RU000411"/>
    </source>
</evidence>
<sequence>MSEYIRNMAFYKQQDISEQLVQLSSANTRFALDLYQTFQDERRGTNLFFSPLSISTALAMTQLGACGDTATQIADVFRFNQVDQDQLHGTFKELNNLLYQTNSGYKLHAANRLYGKSGYNFVQSFLEGTASYYGAAIEAVDNFAAPTATHSINDWVSKQTEDKITNLIPPGILNDLTRLVLVNAIYFKGNWESKFRAENTTQETFKVLDERKKVPVSLMIQKGKFALAVDKTNDCLVLEMPYQGRNLSLLIALPVKDDGLGNLQTKLSADILRSWDAGLKSRQVNVLLPKFKLEAEFQLKEVLKRMGMPDAFNDGKANFEGISGDRELYISAVIHKAFVDINEEGSEAAAATAVAVKLGCARPREPEKPTLFRADHPFIFMIRHRPTKSVLFMGRMMDPS</sequence>
<protein>
    <recommendedName>
        <fullName evidence="3">Serpin domain-containing protein</fullName>
    </recommendedName>
</protein>